<dbReference type="InterPro" id="IPR036291">
    <property type="entry name" value="NAD(P)-bd_dom_sf"/>
</dbReference>
<keyword evidence="5" id="KW-1185">Reference proteome</keyword>
<dbReference type="PANTHER" id="PTHR43818:SF11">
    <property type="entry name" value="BCDNA.GH03377"/>
    <property type="match status" value="1"/>
</dbReference>
<dbReference type="PANTHER" id="PTHR43818">
    <property type="entry name" value="BCDNA.GH03377"/>
    <property type="match status" value="1"/>
</dbReference>
<dbReference type="Proteomes" id="UP000198976">
    <property type="component" value="Chromosome I"/>
</dbReference>
<name>A0ABY0V6W5_9ACTO</name>
<evidence type="ECO:0000313" key="4">
    <source>
        <dbReference type="EMBL" id="SDT92035.1"/>
    </source>
</evidence>
<dbReference type="SUPFAM" id="SSF55347">
    <property type="entry name" value="Glyceraldehyde-3-phosphate dehydrogenase-like, C-terminal domain"/>
    <property type="match status" value="1"/>
</dbReference>
<dbReference type="InterPro" id="IPR000683">
    <property type="entry name" value="Gfo/Idh/MocA-like_OxRdtase_N"/>
</dbReference>
<proteinExistence type="predicted"/>
<reference evidence="4 5" key="1">
    <citation type="submission" date="2016-10" db="EMBL/GenBank/DDBJ databases">
        <authorList>
            <person name="Varghese N."/>
            <person name="Submissions S."/>
        </authorList>
    </citation>
    <scope>NUCLEOTIDE SEQUENCE [LARGE SCALE GENOMIC DNA]</scope>
    <source>
        <strain evidence="4 5">DSM 9169</strain>
    </source>
</reference>
<dbReference type="Gene3D" id="3.30.360.10">
    <property type="entry name" value="Dihydrodipicolinate Reductase, domain 2"/>
    <property type="match status" value="1"/>
</dbReference>
<dbReference type="InterPro" id="IPR050463">
    <property type="entry name" value="Gfo/Idh/MocA_oxidrdct_glycsds"/>
</dbReference>
<dbReference type="Gene3D" id="3.40.50.720">
    <property type="entry name" value="NAD(P)-binding Rossmann-like Domain"/>
    <property type="match status" value="1"/>
</dbReference>
<dbReference type="EMBL" id="LT629792">
    <property type="protein sequence ID" value="SDT92035.1"/>
    <property type="molecule type" value="Genomic_DNA"/>
</dbReference>
<evidence type="ECO:0000256" key="1">
    <source>
        <dbReference type="ARBA" id="ARBA00023002"/>
    </source>
</evidence>
<keyword evidence="1" id="KW-0560">Oxidoreductase</keyword>
<sequence length="396" mass="41668">MMNGHTISVAVIGAGMAGRTHANAWRQATTIYDPHKLPQLRYAAICDAYEPFAQDAARAYGYDKTVTDWHEIAEDPEIDVVSIVVANALHREIALELIKAGKHVLCEKPLTDNLDDARAMAEAAAAADVVTGVGFGYRRQPGIAEIAKLAEDGALGDIVHFTGRYTCDYGADPNTPIAWRYKGPMGSGALGDVGSHLIDTAEFVCGQIKSVSGAAFATAITMRPPAVQGVSGGRGISTDAKATEKVENDDAAIFTAHFESGAVGSLAVSRITVGDPNQLEFEVSGTKAKAAFDMSRAAEIKLVDNAGARGLTGSRRILVGPDFPYFKDGSSMAFAGVGVTQIDQFTYQARAFLDQVAGIDEGLPEVPGFDHGYRAMRIQAAVAESAANGGASVDIK</sequence>
<feature type="domain" description="GFO/IDH/MocA-like oxidoreductase" evidence="3">
    <location>
        <begin position="144"/>
        <end position="289"/>
    </location>
</feature>
<dbReference type="Pfam" id="PF01408">
    <property type="entry name" value="GFO_IDH_MocA"/>
    <property type="match status" value="1"/>
</dbReference>
<evidence type="ECO:0000259" key="2">
    <source>
        <dbReference type="Pfam" id="PF01408"/>
    </source>
</evidence>
<evidence type="ECO:0000259" key="3">
    <source>
        <dbReference type="Pfam" id="PF22725"/>
    </source>
</evidence>
<feature type="domain" description="Gfo/Idh/MocA-like oxidoreductase N-terminal" evidence="2">
    <location>
        <begin position="7"/>
        <end position="135"/>
    </location>
</feature>
<dbReference type="InterPro" id="IPR055170">
    <property type="entry name" value="GFO_IDH_MocA-like_dom"/>
</dbReference>
<dbReference type="Pfam" id="PF22725">
    <property type="entry name" value="GFO_IDH_MocA_C3"/>
    <property type="match status" value="1"/>
</dbReference>
<protein>
    <submittedName>
        <fullName evidence="4">Predicted dehydrogenase</fullName>
    </submittedName>
</protein>
<evidence type="ECO:0000313" key="5">
    <source>
        <dbReference type="Proteomes" id="UP000198976"/>
    </source>
</evidence>
<organism evidence="4 5">
    <name type="scientific">Schaalia radingae</name>
    <dbReference type="NCBI Taxonomy" id="131110"/>
    <lineage>
        <taxon>Bacteria</taxon>
        <taxon>Bacillati</taxon>
        <taxon>Actinomycetota</taxon>
        <taxon>Actinomycetes</taxon>
        <taxon>Actinomycetales</taxon>
        <taxon>Actinomycetaceae</taxon>
        <taxon>Schaalia</taxon>
    </lineage>
</organism>
<gene>
    <name evidence="4" type="ORF">SAMN04489714_0902</name>
</gene>
<dbReference type="SUPFAM" id="SSF51735">
    <property type="entry name" value="NAD(P)-binding Rossmann-fold domains"/>
    <property type="match status" value="1"/>
</dbReference>
<accession>A0ABY0V6W5</accession>